<feature type="compositionally biased region" description="Basic and acidic residues" evidence="1">
    <location>
        <begin position="144"/>
        <end position="155"/>
    </location>
</feature>
<organism evidence="2 3">
    <name type="scientific">Steccherinum ochraceum</name>
    <dbReference type="NCBI Taxonomy" id="92696"/>
    <lineage>
        <taxon>Eukaryota</taxon>
        <taxon>Fungi</taxon>
        <taxon>Dikarya</taxon>
        <taxon>Basidiomycota</taxon>
        <taxon>Agaricomycotina</taxon>
        <taxon>Agaricomycetes</taxon>
        <taxon>Polyporales</taxon>
        <taxon>Steccherinaceae</taxon>
        <taxon>Steccherinum</taxon>
    </lineage>
</organism>
<feature type="compositionally biased region" description="Polar residues" evidence="1">
    <location>
        <begin position="132"/>
        <end position="143"/>
    </location>
</feature>
<dbReference type="EMBL" id="RWJN01000035">
    <property type="protein sequence ID" value="TCD69701.1"/>
    <property type="molecule type" value="Genomic_DNA"/>
</dbReference>
<gene>
    <name evidence="2" type="ORF">EIP91_006468</name>
</gene>
<evidence type="ECO:0000256" key="1">
    <source>
        <dbReference type="SAM" id="MobiDB-lite"/>
    </source>
</evidence>
<dbReference type="Proteomes" id="UP000292702">
    <property type="component" value="Unassembled WGS sequence"/>
</dbReference>
<feature type="compositionally biased region" description="Polar residues" evidence="1">
    <location>
        <begin position="159"/>
        <end position="173"/>
    </location>
</feature>
<protein>
    <submittedName>
        <fullName evidence="2">Uncharacterized protein</fullName>
    </submittedName>
</protein>
<name>A0A4R0RM91_9APHY</name>
<comment type="caution">
    <text evidence="2">The sequence shown here is derived from an EMBL/GenBank/DDBJ whole genome shotgun (WGS) entry which is preliminary data.</text>
</comment>
<proteinExistence type="predicted"/>
<dbReference type="AlphaFoldDB" id="A0A4R0RM91"/>
<feature type="compositionally biased region" description="Basic and acidic residues" evidence="1">
    <location>
        <begin position="62"/>
        <end position="71"/>
    </location>
</feature>
<keyword evidence="3" id="KW-1185">Reference proteome</keyword>
<evidence type="ECO:0000313" key="2">
    <source>
        <dbReference type="EMBL" id="TCD69701.1"/>
    </source>
</evidence>
<feature type="compositionally biased region" description="Polar residues" evidence="1">
    <location>
        <begin position="219"/>
        <end position="237"/>
    </location>
</feature>
<evidence type="ECO:0000313" key="3">
    <source>
        <dbReference type="Proteomes" id="UP000292702"/>
    </source>
</evidence>
<feature type="region of interest" description="Disordered" evidence="1">
    <location>
        <begin position="1"/>
        <end position="237"/>
    </location>
</feature>
<reference evidence="2 3" key="1">
    <citation type="submission" date="2018-11" db="EMBL/GenBank/DDBJ databases">
        <title>Genome assembly of Steccherinum ochraceum LE-BIN_3174, the white-rot fungus of the Steccherinaceae family (The Residual Polyporoid clade, Polyporales, Basidiomycota).</title>
        <authorList>
            <person name="Fedorova T.V."/>
            <person name="Glazunova O.A."/>
            <person name="Landesman E.O."/>
            <person name="Moiseenko K.V."/>
            <person name="Psurtseva N.V."/>
            <person name="Savinova O.S."/>
            <person name="Shakhova N.V."/>
            <person name="Tyazhelova T.V."/>
            <person name="Vasina D.V."/>
        </authorList>
    </citation>
    <scope>NUCLEOTIDE SEQUENCE [LARGE SCALE GENOMIC DNA]</scope>
    <source>
        <strain evidence="2 3">LE-BIN_3174</strain>
    </source>
</reference>
<sequence>MQALRAMVTSRTVPVLAFAKEHSRRSAHTPSKAKNPFLRKTERGSMQSLSMDPALKSPSRVANRDLSKRIEPFIPDLSSGRSSEDNRSEGDDPGPEPGDGGLDAPVTSKSTFKAPPPTTKALRPISRLSVPSFPTSCAPSPANQRERRDAPDVNRRRSTGSGLQTKLALSTPKTPDPAAPSVKKRPDPSRMSNTLSSIKAAAPSDGSVSGGRITRRKSTGGSSTAAGFDWTQWSAKK</sequence>
<accession>A0A4R0RM91</accession>